<dbReference type="InterPro" id="IPR058031">
    <property type="entry name" value="AAA_lid_NorR"/>
</dbReference>
<dbReference type="GO" id="GO:0000160">
    <property type="term" value="P:phosphorelay signal transduction system"/>
    <property type="evidence" value="ECO:0007669"/>
    <property type="project" value="UniProtKB-KW"/>
</dbReference>
<dbReference type="CDD" id="cd00009">
    <property type="entry name" value="AAA"/>
    <property type="match status" value="1"/>
</dbReference>
<feature type="domain" description="Response regulatory" evidence="10">
    <location>
        <begin position="4"/>
        <end position="118"/>
    </location>
</feature>
<keyword evidence="12" id="KW-1185">Reference proteome</keyword>
<dbReference type="PROSITE" id="PS50110">
    <property type="entry name" value="RESPONSE_REGULATORY"/>
    <property type="match status" value="1"/>
</dbReference>
<name>A0A0N0GNS9_9NEIS</name>
<sequence>MALPVLIVEDDDALREALSDTLELGGFEVVTASDGAAALVKLAHTRVGLVLSDVQMQPMDGETLLAEVKRHYPWLPMILMTAYGVVEKAVAALHAGAAHYLPKPFEPDTLIEQVGRYILPDSDEADVVAEDAGMRALLDVARRVAQSDASVLITGESGTGKEVLARFIHRNSARAAKPFVAINCAAIPEQLLESTLFGHEKGAFTGANSQYIGKFEQADGGTLLLDEITEMPLPLQAKLLRVLQEREVERVGGTRPLRVDIRVLATSNRDLPTTVAEGRFREDLYYRLNVFPLELPALRERPADILPLARATLARYATRQQRRVPRLSEGAAAQLNRHRWEGNIRELDNVMQRALILAPGDVIEPEHLYLPQTAAKSAALAGNAANPATAPASATPVAAEPPAAPTDLKALEKQHILDALDAAGGVRKIAAERLGMSERTLRHKLQQYRGEG</sequence>
<evidence type="ECO:0000256" key="6">
    <source>
        <dbReference type="ARBA" id="ARBA00023125"/>
    </source>
</evidence>
<dbReference type="Pfam" id="PF25601">
    <property type="entry name" value="AAA_lid_14"/>
    <property type="match status" value="1"/>
</dbReference>
<keyword evidence="1 8" id="KW-0597">Phosphoprotein</keyword>
<comment type="caution">
    <text evidence="11">The sequence shown here is derived from an EMBL/GenBank/DDBJ whole genome shotgun (WGS) entry which is preliminary data.</text>
</comment>
<dbReference type="GO" id="GO:0006355">
    <property type="term" value="P:regulation of DNA-templated transcription"/>
    <property type="evidence" value="ECO:0007669"/>
    <property type="project" value="InterPro"/>
</dbReference>
<dbReference type="STRING" id="857265.WG78_11495"/>
<dbReference type="PRINTS" id="PR01590">
    <property type="entry name" value="HTHFIS"/>
</dbReference>
<dbReference type="PANTHER" id="PTHR32071">
    <property type="entry name" value="TRANSCRIPTIONAL REGULATORY PROTEIN"/>
    <property type="match status" value="1"/>
</dbReference>
<gene>
    <name evidence="11" type="primary">zraR_2</name>
    <name evidence="11" type="ORF">WG78_11495</name>
</gene>
<dbReference type="Proteomes" id="UP000037939">
    <property type="component" value="Unassembled WGS sequence"/>
</dbReference>
<dbReference type="FunFam" id="3.40.50.300:FF:000006">
    <property type="entry name" value="DNA-binding transcriptional regulator NtrC"/>
    <property type="match status" value="1"/>
</dbReference>
<dbReference type="GO" id="GO:0043565">
    <property type="term" value="F:sequence-specific DNA binding"/>
    <property type="evidence" value="ECO:0007669"/>
    <property type="project" value="InterPro"/>
</dbReference>
<dbReference type="RefSeq" id="WP_053937944.1">
    <property type="nucleotide sequence ID" value="NZ_LAQT01000008.1"/>
</dbReference>
<dbReference type="InterPro" id="IPR002197">
    <property type="entry name" value="HTH_Fis"/>
</dbReference>
<dbReference type="InterPro" id="IPR011006">
    <property type="entry name" value="CheY-like_superfamily"/>
</dbReference>
<evidence type="ECO:0000259" key="9">
    <source>
        <dbReference type="PROSITE" id="PS50045"/>
    </source>
</evidence>
<dbReference type="Gene3D" id="1.10.8.60">
    <property type="match status" value="1"/>
</dbReference>
<dbReference type="SUPFAM" id="SSF52172">
    <property type="entry name" value="CheY-like"/>
    <property type="match status" value="1"/>
</dbReference>
<dbReference type="Pfam" id="PF00072">
    <property type="entry name" value="Response_reg"/>
    <property type="match status" value="1"/>
</dbReference>
<dbReference type="InterPro" id="IPR025943">
    <property type="entry name" value="Sigma_54_int_dom_ATP-bd_2"/>
</dbReference>
<evidence type="ECO:0000256" key="5">
    <source>
        <dbReference type="ARBA" id="ARBA00023015"/>
    </source>
</evidence>
<dbReference type="Gene3D" id="3.40.50.2300">
    <property type="match status" value="1"/>
</dbReference>
<evidence type="ECO:0000256" key="1">
    <source>
        <dbReference type="ARBA" id="ARBA00022553"/>
    </source>
</evidence>
<proteinExistence type="predicted"/>
<dbReference type="InterPro" id="IPR003593">
    <property type="entry name" value="AAA+_ATPase"/>
</dbReference>
<dbReference type="PATRIC" id="fig|857265.3.peg.2361"/>
<dbReference type="InterPro" id="IPR002078">
    <property type="entry name" value="Sigma_54_int"/>
</dbReference>
<dbReference type="PROSITE" id="PS50045">
    <property type="entry name" value="SIGMA54_INTERACT_4"/>
    <property type="match status" value="1"/>
</dbReference>
<keyword evidence="2" id="KW-0547">Nucleotide-binding</keyword>
<feature type="modified residue" description="4-aspartylphosphate" evidence="8">
    <location>
        <position position="53"/>
    </location>
</feature>
<dbReference type="AlphaFoldDB" id="A0A0N0GNS9"/>
<dbReference type="InterPro" id="IPR027417">
    <property type="entry name" value="P-loop_NTPase"/>
</dbReference>
<dbReference type="SUPFAM" id="SSF46689">
    <property type="entry name" value="Homeodomain-like"/>
    <property type="match status" value="1"/>
</dbReference>
<dbReference type="Pfam" id="PF02954">
    <property type="entry name" value="HTH_8"/>
    <property type="match status" value="1"/>
</dbReference>
<evidence type="ECO:0000313" key="11">
    <source>
        <dbReference type="EMBL" id="KPC53112.1"/>
    </source>
</evidence>
<accession>A0A0N0GNS9</accession>
<dbReference type="SMART" id="SM00382">
    <property type="entry name" value="AAA"/>
    <property type="match status" value="1"/>
</dbReference>
<evidence type="ECO:0000256" key="3">
    <source>
        <dbReference type="ARBA" id="ARBA00022840"/>
    </source>
</evidence>
<evidence type="ECO:0000259" key="10">
    <source>
        <dbReference type="PROSITE" id="PS50110"/>
    </source>
</evidence>
<dbReference type="InterPro" id="IPR025662">
    <property type="entry name" value="Sigma_54_int_dom_ATP-bd_1"/>
</dbReference>
<protein>
    <submittedName>
        <fullName evidence="11">Transcriptional regulatory protein ZraR</fullName>
    </submittedName>
</protein>
<dbReference type="GO" id="GO:0005524">
    <property type="term" value="F:ATP binding"/>
    <property type="evidence" value="ECO:0007669"/>
    <property type="project" value="UniProtKB-KW"/>
</dbReference>
<dbReference type="PROSITE" id="PS00675">
    <property type="entry name" value="SIGMA54_INTERACT_1"/>
    <property type="match status" value="1"/>
</dbReference>
<dbReference type="SUPFAM" id="SSF52540">
    <property type="entry name" value="P-loop containing nucleoside triphosphate hydrolases"/>
    <property type="match status" value="1"/>
</dbReference>
<dbReference type="FunFam" id="3.40.50.2300:FF:000018">
    <property type="entry name" value="DNA-binding transcriptional regulator NtrC"/>
    <property type="match status" value="1"/>
</dbReference>
<keyword evidence="7" id="KW-0804">Transcription</keyword>
<dbReference type="Pfam" id="PF00158">
    <property type="entry name" value="Sigma54_activat"/>
    <property type="match status" value="1"/>
</dbReference>
<keyword evidence="6" id="KW-0238">DNA-binding</keyword>
<dbReference type="Gene3D" id="1.10.10.60">
    <property type="entry name" value="Homeodomain-like"/>
    <property type="match status" value="1"/>
</dbReference>
<dbReference type="OrthoDB" id="3516932at2"/>
<dbReference type="InterPro" id="IPR001789">
    <property type="entry name" value="Sig_transdc_resp-reg_receiver"/>
</dbReference>
<keyword evidence="3" id="KW-0067">ATP-binding</keyword>
<keyword evidence="4" id="KW-0902">Two-component regulatory system</keyword>
<evidence type="ECO:0000256" key="4">
    <source>
        <dbReference type="ARBA" id="ARBA00023012"/>
    </source>
</evidence>
<evidence type="ECO:0000256" key="8">
    <source>
        <dbReference type="PROSITE-ProRule" id="PRU00169"/>
    </source>
</evidence>
<dbReference type="PANTHER" id="PTHR32071:SF21">
    <property type="entry name" value="TRANSCRIPTIONAL REGULATORY PROTEIN FLGR"/>
    <property type="match status" value="1"/>
</dbReference>
<organism evidence="11 12">
    <name type="scientific">Amantichitinum ursilacus</name>
    <dbReference type="NCBI Taxonomy" id="857265"/>
    <lineage>
        <taxon>Bacteria</taxon>
        <taxon>Pseudomonadati</taxon>
        <taxon>Pseudomonadota</taxon>
        <taxon>Betaproteobacteria</taxon>
        <taxon>Neisseriales</taxon>
        <taxon>Chitinibacteraceae</taxon>
        <taxon>Amantichitinum</taxon>
    </lineage>
</organism>
<feature type="domain" description="Sigma-54 factor interaction" evidence="9">
    <location>
        <begin position="127"/>
        <end position="356"/>
    </location>
</feature>
<evidence type="ECO:0000256" key="2">
    <source>
        <dbReference type="ARBA" id="ARBA00022741"/>
    </source>
</evidence>
<keyword evidence="5" id="KW-0805">Transcription regulation</keyword>
<dbReference type="Gene3D" id="3.40.50.300">
    <property type="entry name" value="P-loop containing nucleotide triphosphate hydrolases"/>
    <property type="match status" value="1"/>
</dbReference>
<dbReference type="SMART" id="SM00448">
    <property type="entry name" value="REC"/>
    <property type="match status" value="1"/>
</dbReference>
<evidence type="ECO:0000313" key="12">
    <source>
        <dbReference type="Proteomes" id="UP000037939"/>
    </source>
</evidence>
<dbReference type="InterPro" id="IPR009057">
    <property type="entry name" value="Homeodomain-like_sf"/>
</dbReference>
<dbReference type="EMBL" id="LAQT01000008">
    <property type="protein sequence ID" value="KPC53112.1"/>
    <property type="molecule type" value="Genomic_DNA"/>
</dbReference>
<dbReference type="PROSITE" id="PS00676">
    <property type="entry name" value="SIGMA54_INTERACT_2"/>
    <property type="match status" value="1"/>
</dbReference>
<reference evidence="11 12" key="1">
    <citation type="submission" date="2015-07" db="EMBL/GenBank/DDBJ databases">
        <title>Draft genome sequence of the Amantichitinum ursilacus IGB-41, a new chitin-degrading bacterium.</title>
        <authorList>
            <person name="Kirstahler P."/>
            <person name="Guenther M."/>
            <person name="Grumaz C."/>
            <person name="Rupp S."/>
            <person name="Zibek S."/>
            <person name="Sohn K."/>
        </authorList>
    </citation>
    <scope>NUCLEOTIDE SEQUENCE [LARGE SCALE GENOMIC DNA]</scope>
    <source>
        <strain evidence="11 12">IGB-41</strain>
    </source>
</reference>
<evidence type="ECO:0000256" key="7">
    <source>
        <dbReference type="ARBA" id="ARBA00023163"/>
    </source>
</evidence>